<evidence type="ECO:0000313" key="1">
    <source>
        <dbReference type="EMBL" id="DAE19517.1"/>
    </source>
</evidence>
<accession>A0A8S5QL50</accession>
<dbReference type="EMBL" id="BK015676">
    <property type="protein sequence ID" value="DAE19517.1"/>
    <property type="molecule type" value="Genomic_DNA"/>
</dbReference>
<sequence length="289" mass="30785">MAWSNGQLKLPDEVKTPHDTLNGALSSLSSPGINALRALESRAQWPQPELAGQADQVADLRVELDKLTTNGQQIAVHNWTFGAGKEEESGTYLSPPNAVKRLAEKLRDGADLRMGAGGDAVCLLVCAGQIGDFISKLTKVCDTLPAPGFTQALNTARAHAGKESQKMQRPGALTYPAWPESGDLIEKNHRESRRLLLSEMAMLAAHKTRAPVDTLAELVKLREKAVSDLAGDFDKLNETAAQVWSWKGSGGGASLASALESSSPPGHSFIFTAVVLFTGADLSFLKGCI</sequence>
<proteinExistence type="predicted"/>
<organism evidence="1">
    <name type="scientific">Myoviridae sp. ctitt1</name>
    <dbReference type="NCBI Taxonomy" id="2825157"/>
    <lineage>
        <taxon>Viruses</taxon>
        <taxon>Duplodnaviria</taxon>
        <taxon>Heunggongvirae</taxon>
        <taxon>Uroviricota</taxon>
        <taxon>Caudoviricetes</taxon>
    </lineage>
</organism>
<reference evidence="1" key="1">
    <citation type="journal article" date="2021" name="Proc. Natl. Acad. Sci. U.S.A.">
        <title>A Catalog of Tens of Thousands of Viruses from Human Metagenomes Reveals Hidden Associations with Chronic Diseases.</title>
        <authorList>
            <person name="Tisza M.J."/>
            <person name="Buck C.B."/>
        </authorList>
    </citation>
    <scope>NUCLEOTIDE SEQUENCE</scope>
    <source>
        <strain evidence="1">Ctitt1</strain>
    </source>
</reference>
<name>A0A8S5QL50_9CAUD</name>
<protein>
    <submittedName>
        <fullName evidence="1">Uncharacterized protein</fullName>
    </submittedName>
</protein>